<accession>A0A9P6KI92</accession>
<proteinExistence type="predicted"/>
<dbReference type="EMBL" id="JAABOA010000094">
    <property type="protein sequence ID" value="KAF9585956.1"/>
    <property type="molecule type" value="Genomic_DNA"/>
</dbReference>
<keyword evidence="2" id="KW-1185">Reference proteome</keyword>
<evidence type="ECO:0000313" key="1">
    <source>
        <dbReference type="EMBL" id="KAF9585956.1"/>
    </source>
</evidence>
<protein>
    <submittedName>
        <fullName evidence="1">Uncharacterized protein</fullName>
    </submittedName>
</protein>
<name>A0A9P6KI92_9FUNG</name>
<sequence length="84" mass="9191">MVTLYNIETGLEVSSFRIMGGEDSMNTSGCRMNPGFTSNGSTLVIYAKDSIKTYKVATGDLLGTYALPSGWEVIFTTQFFKKDS</sequence>
<gene>
    <name evidence="1" type="ORF">BGW38_010814</name>
</gene>
<comment type="caution">
    <text evidence="1">The sequence shown here is derived from an EMBL/GenBank/DDBJ whole genome shotgun (WGS) entry which is preliminary data.</text>
</comment>
<evidence type="ECO:0000313" key="2">
    <source>
        <dbReference type="Proteomes" id="UP000780801"/>
    </source>
</evidence>
<organism evidence="1 2">
    <name type="scientific">Lunasporangiospora selenospora</name>
    <dbReference type="NCBI Taxonomy" id="979761"/>
    <lineage>
        <taxon>Eukaryota</taxon>
        <taxon>Fungi</taxon>
        <taxon>Fungi incertae sedis</taxon>
        <taxon>Mucoromycota</taxon>
        <taxon>Mortierellomycotina</taxon>
        <taxon>Mortierellomycetes</taxon>
        <taxon>Mortierellales</taxon>
        <taxon>Mortierellaceae</taxon>
        <taxon>Lunasporangiospora</taxon>
    </lineage>
</organism>
<dbReference type="AlphaFoldDB" id="A0A9P6KI92"/>
<dbReference type="Proteomes" id="UP000780801">
    <property type="component" value="Unassembled WGS sequence"/>
</dbReference>
<reference evidence="1" key="1">
    <citation type="journal article" date="2020" name="Fungal Divers.">
        <title>Resolving the Mortierellaceae phylogeny through synthesis of multi-gene phylogenetics and phylogenomics.</title>
        <authorList>
            <person name="Vandepol N."/>
            <person name="Liber J."/>
            <person name="Desiro A."/>
            <person name="Na H."/>
            <person name="Kennedy M."/>
            <person name="Barry K."/>
            <person name="Grigoriev I.V."/>
            <person name="Miller A.N."/>
            <person name="O'Donnell K."/>
            <person name="Stajich J.E."/>
            <person name="Bonito G."/>
        </authorList>
    </citation>
    <scope>NUCLEOTIDE SEQUENCE</scope>
    <source>
        <strain evidence="1">KOD1015</strain>
    </source>
</reference>